<dbReference type="SMART" id="SM00342">
    <property type="entry name" value="HTH_ARAC"/>
    <property type="match status" value="1"/>
</dbReference>
<dbReference type="PROSITE" id="PS01124">
    <property type="entry name" value="HTH_ARAC_FAMILY_2"/>
    <property type="match status" value="1"/>
</dbReference>
<evidence type="ECO:0000256" key="3">
    <source>
        <dbReference type="ARBA" id="ARBA00023163"/>
    </source>
</evidence>
<dbReference type="Pfam" id="PF12852">
    <property type="entry name" value="Cupin_6"/>
    <property type="match status" value="1"/>
</dbReference>
<evidence type="ECO:0000256" key="2">
    <source>
        <dbReference type="ARBA" id="ARBA00023125"/>
    </source>
</evidence>
<dbReference type="InterPro" id="IPR011051">
    <property type="entry name" value="RmlC_Cupin_sf"/>
</dbReference>
<dbReference type="PANTHER" id="PTHR46796:SF7">
    <property type="entry name" value="ARAC FAMILY TRANSCRIPTIONAL REGULATOR"/>
    <property type="match status" value="1"/>
</dbReference>
<organism evidence="5 6">
    <name type="scientific">Reinekea thalattae</name>
    <dbReference type="NCBI Taxonomy" id="2593301"/>
    <lineage>
        <taxon>Bacteria</taxon>
        <taxon>Pseudomonadati</taxon>
        <taxon>Pseudomonadota</taxon>
        <taxon>Gammaproteobacteria</taxon>
        <taxon>Oceanospirillales</taxon>
        <taxon>Saccharospirillaceae</taxon>
        <taxon>Reinekea</taxon>
    </lineage>
</organism>
<accession>A0A5C8ZAG2</accession>
<dbReference type="EMBL" id="VKAD01000001">
    <property type="protein sequence ID" value="TXR54279.1"/>
    <property type="molecule type" value="Genomic_DNA"/>
</dbReference>
<keyword evidence="3" id="KW-0804">Transcription</keyword>
<name>A0A5C8ZAG2_9GAMM</name>
<dbReference type="PANTHER" id="PTHR46796">
    <property type="entry name" value="HTH-TYPE TRANSCRIPTIONAL ACTIVATOR RHAS-RELATED"/>
    <property type="match status" value="1"/>
</dbReference>
<proteinExistence type="predicted"/>
<keyword evidence="2" id="KW-0238">DNA-binding</keyword>
<evidence type="ECO:0000256" key="1">
    <source>
        <dbReference type="ARBA" id="ARBA00023015"/>
    </source>
</evidence>
<dbReference type="InterPro" id="IPR032783">
    <property type="entry name" value="AraC_lig"/>
</dbReference>
<feature type="domain" description="HTH araC/xylS-type" evidence="4">
    <location>
        <begin position="212"/>
        <end position="313"/>
    </location>
</feature>
<dbReference type="Proteomes" id="UP000321764">
    <property type="component" value="Unassembled WGS sequence"/>
</dbReference>
<dbReference type="PROSITE" id="PS00041">
    <property type="entry name" value="HTH_ARAC_FAMILY_1"/>
    <property type="match status" value="1"/>
</dbReference>
<dbReference type="GO" id="GO:0003700">
    <property type="term" value="F:DNA-binding transcription factor activity"/>
    <property type="evidence" value="ECO:0007669"/>
    <property type="project" value="InterPro"/>
</dbReference>
<dbReference type="Gene3D" id="1.10.10.60">
    <property type="entry name" value="Homeodomain-like"/>
    <property type="match status" value="2"/>
</dbReference>
<keyword evidence="1" id="KW-0805">Transcription regulation</keyword>
<evidence type="ECO:0000313" key="6">
    <source>
        <dbReference type="Proteomes" id="UP000321764"/>
    </source>
</evidence>
<dbReference type="Pfam" id="PF12833">
    <property type="entry name" value="HTH_18"/>
    <property type="match status" value="1"/>
</dbReference>
<keyword evidence="6" id="KW-1185">Reference proteome</keyword>
<sequence length="313" mass="34343">MKPCHNSVVFCHFVGACKVDKVDALSDVLKTIRLSGSTYYCGGFDESESLVLTSQPKGQFHVVVKGSCWLKQQADDADWVELKTGDIIAFPTGGAHQLAAMPESSDANLEPEPNTEPSNLTLLCGSFHYDSSLSHPFVKDLPCFIHAKAVETPQLDWLRTLVSVIANESQQPSQGSVAMIDKLTEALFIQLMRLHIAEHSQDSTYLAALADEKIGVSLNRIHSEKEAYWTVELLAEKAALSRTAFSEKFTKMVGVNPKAYLTDTRMQRAKRQLEQSSASMISIAEATGYGSEASFSKAFKAFFKVSPGKVRKG</sequence>
<gene>
    <name evidence="5" type="ORF">FME95_07015</name>
</gene>
<dbReference type="InterPro" id="IPR009057">
    <property type="entry name" value="Homeodomain-like_sf"/>
</dbReference>
<dbReference type="GO" id="GO:0043565">
    <property type="term" value="F:sequence-specific DNA binding"/>
    <property type="evidence" value="ECO:0007669"/>
    <property type="project" value="InterPro"/>
</dbReference>
<dbReference type="InterPro" id="IPR018060">
    <property type="entry name" value="HTH_AraC"/>
</dbReference>
<dbReference type="InterPro" id="IPR050204">
    <property type="entry name" value="AraC_XylS_family_regulators"/>
</dbReference>
<dbReference type="SUPFAM" id="SSF46689">
    <property type="entry name" value="Homeodomain-like"/>
    <property type="match status" value="1"/>
</dbReference>
<evidence type="ECO:0000313" key="5">
    <source>
        <dbReference type="EMBL" id="TXR54279.1"/>
    </source>
</evidence>
<dbReference type="OrthoDB" id="9783876at2"/>
<dbReference type="PROSITE" id="PS51257">
    <property type="entry name" value="PROKAR_LIPOPROTEIN"/>
    <property type="match status" value="1"/>
</dbReference>
<protein>
    <submittedName>
        <fullName evidence="5">AraC family transcriptional regulator</fullName>
    </submittedName>
</protein>
<dbReference type="SUPFAM" id="SSF51182">
    <property type="entry name" value="RmlC-like cupins"/>
    <property type="match status" value="1"/>
</dbReference>
<evidence type="ECO:0000259" key="4">
    <source>
        <dbReference type="PROSITE" id="PS01124"/>
    </source>
</evidence>
<reference evidence="5 6" key="1">
    <citation type="submission" date="2019-07" db="EMBL/GenBank/DDBJ databases">
        <title>Reinekea sp. strain SSH23 genome sequencing and assembly.</title>
        <authorList>
            <person name="Kim I."/>
        </authorList>
    </citation>
    <scope>NUCLEOTIDE SEQUENCE [LARGE SCALE GENOMIC DNA]</scope>
    <source>
        <strain evidence="5 6">SSH23</strain>
    </source>
</reference>
<dbReference type="AlphaFoldDB" id="A0A5C8ZAG2"/>
<dbReference type="InterPro" id="IPR018062">
    <property type="entry name" value="HTH_AraC-typ_CS"/>
</dbReference>
<comment type="caution">
    <text evidence="5">The sequence shown here is derived from an EMBL/GenBank/DDBJ whole genome shotgun (WGS) entry which is preliminary data.</text>
</comment>